<accession>A0ABV2IGS5</accession>
<comment type="subcellular location">
    <subcellularLocation>
        <location evidence="1">Membrane</location>
        <topology evidence="1">Multi-pass membrane protein</topology>
    </subcellularLocation>
</comment>
<evidence type="ECO:0000313" key="9">
    <source>
        <dbReference type="Proteomes" id="UP001549164"/>
    </source>
</evidence>
<reference evidence="8 9" key="1">
    <citation type="submission" date="2024-06" db="EMBL/GenBank/DDBJ databases">
        <title>Genomic Encyclopedia of Type Strains, Phase IV (KMG-IV): sequencing the most valuable type-strain genomes for metagenomic binning, comparative biology and taxonomic classification.</title>
        <authorList>
            <person name="Goeker M."/>
        </authorList>
    </citation>
    <scope>NUCLEOTIDE SEQUENCE [LARGE SCALE GENOMIC DNA]</scope>
    <source>
        <strain evidence="8 9">DSM 28102</strain>
    </source>
</reference>
<keyword evidence="2 6" id="KW-0812">Transmembrane</keyword>
<evidence type="ECO:0000256" key="6">
    <source>
        <dbReference type="SAM" id="Phobius"/>
    </source>
</evidence>
<evidence type="ECO:0000256" key="5">
    <source>
        <dbReference type="SAM" id="MobiDB-lite"/>
    </source>
</evidence>
<evidence type="ECO:0000256" key="4">
    <source>
        <dbReference type="ARBA" id="ARBA00023136"/>
    </source>
</evidence>
<dbReference type="PANTHER" id="PTHR38480:SF1">
    <property type="entry name" value="SLR0254 PROTEIN"/>
    <property type="match status" value="1"/>
</dbReference>
<evidence type="ECO:0000259" key="7">
    <source>
        <dbReference type="Pfam" id="PF06271"/>
    </source>
</evidence>
<evidence type="ECO:0000256" key="1">
    <source>
        <dbReference type="ARBA" id="ARBA00004141"/>
    </source>
</evidence>
<feature type="region of interest" description="Disordered" evidence="5">
    <location>
        <begin position="1"/>
        <end position="27"/>
    </location>
</feature>
<sequence>MTNGTIAQQARPARQKKARQKRRDRSHARTLTIIPPEGVPFGLRIASLYARAGAQIIDIIITIVASVLVLLALGLTGSVGFQAAQAIGSLIFLVIGTPYYIIAELFSNGRTPGKRLLGIRAVAVDGTGLSVHRIVVRNLMKEIEIFTPVLILLSASAGNLLFPVIALLWLIIVMAIPMFTAQSQRLGDLIAGTAVITNPSSALLPDLASAPASETAAERFVFTPAQMDLYGAYELQVLEQLLRGARNEVNRPRLSDAARRICRKIGYEEAVAPDEEEAFLQAFYVAQRGYLEQKRLFGDARADKHYGSADSHTS</sequence>
<dbReference type="PANTHER" id="PTHR38480">
    <property type="entry name" value="SLR0254 PROTEIN"/>
    <property type="match status" value="1"/>
</dbReference>
<name>A0ABV2IGS5_9HYPH</name>
<feature type="transmembrane region" description="Helical" evidence="6">
    <location>
        <begin position="83"/>
        <end position="106"/>
    </location>
</feature>
<feature type="transmembrane region" description="Helical" evidence="6">
    <location>
        <begin position="56"/>
        <end position="77"/>
    </location>
</feature>
<feature type="domain" description="RDD" evidence="7">
    <location>
        <begin position="46"/>
        <end position="192"/>
    </location>
</feature>
<dbReference type="Pfam" id="PF06271">
    <property type="entry name" value="RDD"/>
    <property type="match status" value="1"/>
</dbReference>
<proteinExistence type="predicted"/>
<gene>
    <name evidence="8" type="ORF">ABID12_003756</name>
</gene>
<dbReference type="InterPro" id="IPR010432">
    <property type="entry name" value="RDD"/>
</dbReference>
<feature type="transmembrane region" description="Helical" evidence="6">
    <location>
        <begin position="149"/>
        <end position="176"/>
    </location>
</feature>
<organism evidence="8 9">
    <name type="scientific">Martelella mangrovi</name>
    <dbReference type="NCBI Taxonomy" id="1397477"/>
    <lineage>
        <taxon>Bacteria</taxon>
        <taxon>Pseudomonadati</taxon>
        <taxon>Pseudomonadota</taxon>
        <taxon>Alphaproteobacteria</taxon>
        <taxon>Hyphomicrobiales</taxon>
        <taxon>Aurantimonadaceae</taxon>
        <taxon>Martelella</taxon>
    </lineage>
</organism>
<evidence type="ECO:0000256" key="3">
    <source>
        <dbReference type="ARBA" id="ARBA00022989"/>
    </source>
</evidence>
<evidence type="ECO:0000256" key="2">
    <source>
        <dbReference type="ARBA" id="ARBA00022692"/>
    </source>
</evidence>
<protein>
    <submittedName>
        <fullName evidence="8">RDD family membrane protein YckC</fullName>
    </submittedName>
</protein>
<keyword evidence="3 6" id="KW-1133">Transmembrane helix</keyword>
<keyword evidence="4 6" id="KW-0472">Membrane</keyword>
<dbReference type="Proteomes" id="UP001549164">
    <property type="component" value="Unassembled WGS sequence"/>
</dbReference>
<comment type="caution">
    <text evidence="8">The sequence shown here is derived from an EMBL/GenBank/DDBJ whole genome shotgun (WGS) entry which is preliminary data.</text>
</comment>
<dbReference type="RefSeq" id="WP_354435601.1">
    <property type="nucleotide sequence ID" value="NZ_JBEPLY010000016.1"/>
</dbReference>
<feature type="compositionally biased region" description="Basic residues" evidence="5">
    <location>
        <begin position="13"/>
        <end position="27"/>
    </location>
</feature>
<dbReference type="EMBL" id="JBEPLY010000016">
    <property type="protein sequence ID" value="MET3601794.1"/>
    <property type="molecule type" value="Genomic_DNA"/>
</dbReference>
<keyword evidence="9" id="KW-1185">Reference proteome</keyword>
<evidence type="ECO:0000313" key="8">
    <source>
        <dbReference type="EMBL" id="MET3601794.1"/>
    </source>
</evidence>